<dbReference type="EMBL" id="CP126101">
    <property type="protein sequence ID" value="WHY54029.1"/>
    <property type="molecule type" value="Genomic_DNA"/>
</dbReference>
<sequence length="59" mass="6744">MAKPKCPECKIEGLEHIVSEDSNEESEDGQPWFNVAFCNNCGHVYGIFNKYSLNPFDFD</sequence>
<name>A0AAX3X2Y3_9BACI</name>
<dbReference type="EMBL" id="CP045835">
    <property type="protein sequence ID" value="QGG51540.1"/>
    <property type="molecule type" value="Genomic_DNA"/>
</dbReference>
<dbReference type="Proteomes" id="UP001178322">
    <property type="component" value="Chromosome"/>
</dbReference>
<evidence type="ECO:0000313" key="3">
    <source>
        <dbReference type="Proteomes" id="UP000373269"/>
    </source>
</evidence>
<accession>A0AAX3X2Y3</accession>
<organism evidence="2 4">
    <name type="scientific">Lysinibacillus pakistanensis</name>
    <dbReference type="NCBI Taxonomy" id="759811"/>
    <lineage>
        <taxon>Bacteria</taxon>
        <taxon>Bacillati</taxon>
        <taxon>Bacillota</taxon>
        <taxon>Bacilli</taxon>
        <taxon>Bacillales</taxon>
        <taxon>Bacillaceae</taxon>
        <taxon>Lysinibacillus</taxon>
    </lineage>
</organism>
<proteinExistence type="predicted"/>
<evidence type="ECO:0000313" key="1">
    <source>
        <dbReference type="EMBL" id="QGG51540.1"/>
    </source>
</evidence>
<dbReference type="AlphaFoldDB" id="A0AAX3X2Y3"/>
<evidence type="ECO:0000313" key="2">
    <source>
        <dbReference type="EMBL" id="WHY54029.1"/>
    </source>
</evidence>
<gene>
    <name evidence="1" type="ORF">GDS87_11535</name>
    <name evidence="2" type="ORF">QNH24_12555</name>
</gene>
<dbReference type="RefSeq" id="WP_054771516.1">
    <property type="nucleotide sequence ID" value="NZ_CP045835.1"/>
</dbReference>
<dbReference type="Proteomes" id="UP000373269">
    <property type="component" value="Chromosome"/>
</dbReference>
<protein>
    <submittedName>
        <fullName evidence="2">Transcriptional regulator</fullName>
    </submittedName>
</protein>
<reference evidence="2" key="2">
    <citation type="submission" date="2023-05" db="EMBL/GenBank/DDBJ databases">
        <title>Comparative genomics of Bacillaceae isolates and their secondary metabolite potential.</title>
        <authorList>
            <person name="Song L."/>
            <person name="Nielsen L.J."/>
            <person name="Mohite O."/>
            <person name="Xu X."/>
            <person name="Weber T."/>
            <person name="Kovacs A.T."/>
        </authorList>
    </citation>
    <scope>NUCLEOTIDE SEQUENCE</scope>
    <source>
        <strain evidence="2">LY1</strain>
    </source>
</reference>
<keyword evidence="3" id="KW-1185">Reference proteome</keyword>
<evidence type="ECO:0000313" key="4">
    <source>
        <dbReference type="Proteomes" id="UP001178322"/>
    </source>
</evidence>
<reference evidence="1 3" key="1">
    <citation type="submission" date="2019-11" db="EMBL/GenBank/DDBJ databases">
        <title>Whole Genome Sequencing and Comparative Genomic Analyses of Lysinibacillus pakistanensis LZH-9, a Halotolerant Strain with Excellent COD Removal Capability.</title>
        <authorList>
            <person name="Zhou H."/>
        </authorList>
    </citation>
    <scope>NUCLEOTIDE SEQUENCE [LARGE SCALE GENOMIC DNA]</scope>
    <source>
        <strain evidence="1 3">LZH-9</strain>
    </source>
</reference>